<organism evidence="2 3">
    <name type="scientific">Acetobacter conturbans</name>
    <dbReference type="NCBI Taxonomy" id="1737472"/>
    <lineage>
        <taxon>Bacteria</taxon>
        <taxon>Pseudomonadati</taxon>
        <taxon>Pseudomonadota</taxon>
        <taxon>Alphaproteobacteria</taxon>
        <taxon>Acetobacterales</taxon>
        <taxon>Acetobacteraceae</taxon>
        <taxon>Acetobacter</taxon>
    </lineage>
</organism>
<protein>
    <recommendedName>
        <fullName evidence="4">Divergent polysaccharide deacetylase family protein</fullName>
    </recommendedName>
</protein>
<dbReference type="InterPro" id="IPR011330">
    <property type="entry name" value="Glyco_hydro/deAcase_b/a-brl"/>
</dbReference>
<reference evidence="2 3" key="1">
    <citation type="journal article" date="2020" name="Int. J. Syst. Evol. Microbiol.">
        <title>Novel acetic acid bacteria from cider fermentations: Acetobacter conturbans sp. nov. and Acetobacter fallax sp. nov.</title>
        <authorList>
            <person name="Sombolestani A.S."/>
            <person name="Cleenwerck I."/>
            <person name="Cnockaert M."/>
            <person name="Borremans W."/>
            <person name="Wieme A.D."/>
            <person name="De Vuyst L."/>
            <person name="Vandamme P."/>
        </authorList>
    </citation>
    <scope>NUCLEOTIDE SEQUENCE [LARGE SCALE GENOMIC DNA]</scope>
    <source>
        <strain evidence="2 3">LMG 1627</strain>
    </source>
</reference>
<feature type="compositionally biased region" description="Low complexity" evidence="1">
    <location>
        <begin position="427"/>
        <end position="446"/>
    </location>
</feature>
<dbReference type="SUPFAM" id="SSF88713">
    <property type="entry name" value="Glycoside hydrolase/deacetylase"/>
    <property type="match status" value="1"/>
</dbReference>
<name>A0ABX0JXL6_9PROT</name>
<feature type="compositionally biased region" description="Low complexity" evidence="1">
    <location>
        <begin position="76"/>
        <end position="93"/>
    </location>
</feature>
<evidence type="ECO:0000313" key="2">
    <source>
        <dbReference type="EMBL" id="NHN87574.1"/>
    </source>
</evidence>
<evidence type="ECO:0000256" key="1">
    <source>
        <dbReference type="SAM" id="MobiDB-lite"/>
    </source>
</evidence>
<dbReference type="PANTHER" id="PTHR30105:SF2">
    <property type="entry name" value="DIVERGENT POLYSACCHARIDE DEACETYLASE SUPERFAMILY"/>
    <property type="match status" value="1"/>
</dbReference>
<keyword evidence="3" id="KW-1185">Reference proteome</keyword>
<feature type="region of interest" description="Disordered" evidence="1">
    <location>
        <begin position="387"/>
        <end position="446"/>
    </location>
</feature>
<feature type="region of interest" description="Disordered" evidence="1">
    <location>
        <begin position="133"/>
        <end position="152"/>
    </location>
</feature>
<proteinExistence type="predicted"/>
<comment type="caution">
    <text evidence="2">The sequence shown here is derived from an EMBL/GenBank/DDBJ whole genome shotgun (WGS) entry which is preliminary data.</text>
</comment>
<dbReference type="CDD" id="cd10936">
    <property type="entry name" value="CE4_DAC2"/>
    <property type="match status" value="1"/>
</dbReference>
<evidence type="ECO:0000313" key="3">
    <source>
        <dbReference type="Proteomes" id="UP000631653"/>
    </source>
</evidence>
<feature type="region of interest" description="Disordered" evidence="1">
    <location>
        <begin position="71"/>
        <end position="115"/>
    </location>
</feature>
<dbReference type="EMBL" id="WOSY01000002">
    <property type="protein sequence ID" value="NHN87574.1"/>
    <property type="molecule type" value="Genomic_DNA"/>
</dbReference>
<gene>
    <name evidence="2" type="ORF">GOB81_02865</name>
</gene>
<dbReference type="Pfam" id="PF04748">
    <property type="entry name" value="Polysacc_deac_2"/>
    <property type="match status" value="1"/>
</dbReference>
<evidence type="ECO:0008006" key="4">
    <source>
        <dbReference type="Google" id="ProtNLM"/>
    </source>
</evidence>
<dbReference type="Proteomes" id="UP000631653">
    <property type="component" value="Unassembled WGS sequence"/>
</dbReference>
<feature type="compositionally biased region" description="Low complexity" evidence="1">
    <location>
        <begin position="401"/>
        <end position="412"/>
    </location>
</feature>
<dbReference type="PANTHER" id="PTHR30105">
    <property type="entry name" value="UNCHARACTERIZED YIBQ-RELATED"/>
    <property type="match status" value="1"/>
</dbReference>
<accession>A0ABX0JXL6</accession>
<feature type="compositionally biased region" description="Polar residues" evidence="1">
    <location>
        <begin position="100"/>
        <end position="111"/>
    </location>
</feature>
<sequence>MRFPITNASSETSESGPQAADVFTASGEPVVASLWQRLPPNGRLFVRFWGGVSVTALLFAIGLQEWSGLHPKKPLPSSSSSAQQTANAQTSPPVLAETTPPAQQEGTTQDAAASDVVPGVAPIPAPIQDMLEAVPGDAGHSLPKRGPKGEQARDVYAAAVPTIPPGNARVAILLDGFGLSEDMSLNAARSLPAPVSFAVPAYAPARTSLSEVARKRGHEIFIALPMQPSTAPMDDEGPRALGYDHTIEVDKDNLEWALSRFDGYVGATNAFSGLDGDAYAQSPDFAMVSHELEDRGLLYLNATPGTQRIGPVMEGDASLTMDTDTDAAGVDGQLEHLVAMAKAKGSAVAVAGPMRPVLLQRLAEWAATLNSQGVSLVPVSSLCHNTGGNPGVSPGQPLHIAPVPQSSAPPSAEKVGTASGTRAVSETPLAAPGSSTASPGSGSSSR</sequence>
<dbReference type="InterPro" id="IPR006837">
    <property type="entry name" value="Divergent_DAC"/>
</dbReference>
<dbReference type="Gene3D" id="3.20.20.370">
    <property type="entry name" value="Glycoside hydrolase/deacetylase"/>
    <property type="match status" value="1"/>
</dbReference>